<dbReference type="VEuPathDB" id="FungiDB:DEHA2D06380g"/>
<dbReference type="GO" id="GO:0005634">
    <property type="term" value="C:nucleus"/>
    <property type="evidence" value="ECO:0007669"/>
    <property type="project" value="TreeGrafter"/>
</dbReference>
<dbReference type="PANTHER" id="PTHR10343">
    <property type="entry name" value="5'-AMP-ACTIVATED PROTEIN KINASE , BETA SUBUNIT"/>
    <property type="match status" value="1"/>
</dbReference>
<dbReference type="FunCoup" id="Q6BST5">
    <property type="interactions" value="60"/>
</dbReference>
<dbReference type="InterPro" id="IPR032640">
    <property type="entry name" value="AMPK1_CBM"/>
</dbReference>
<feature type="compositionally biased region" description="Polar residues" evidence="2">
    <location>
        <begin position="291"/>
        <end position="303"/>
    </location>
</feature>
<proteinExistence type="inferred from homology"/>
<accession>Q6BST5</accession>
<evidence type="ECO:0000256" key="2">
    <source>
        <dbReference type="SAM" id="MobiDB-lite"/>
    </source>
</evidence>
<gene>
    <name evidence="4" type="ordered locus">DEHA2D06380g</name>
</gene>
<dbReference type="RefSeq" id="XP_458735.2">
    <property type="nucleotide sequence ID" value="XM_458735.1"/>
</dbReference>
<dbReference type="Proteomes" id="UP000000599">
    <property type="component" value="Chromosome D"/>
</dbReference>
<dbReference type="InterPro" id="IPR050827">
    <property type="entry name" value="CRP1_MDG1_kinase"/>
</dbReference>
<evidence type="ECO:0000313" key="4">
    <source>
        <dbReference type="EMBL" id="CAG86879.2"/>
    </source>
</evidence>
<feature type="compositionally biased region" description="Polar residues" evidence="2">
    <location>
        <begin position="235"/>
        <end position="266"/>
    </location>
</feature>
<dbReference type="InParanoid" id="Q6BST5"/>
<dbReference type="Gene3D" id="2.60.40.10">
    <property type="entry name" value="Immunoglobulins"/>
    <property type="match status" value="1"/>
</dbReference>
<dbReference type="GO" id="GO:0031588">
    <property type="term" value="C:nucleotide-activated protein kinase complex"/>
    <property type="evidence" value="ECO:0007669"/>
    <property type="project" value="TreeGrafter"/>
</dbReference>
<feature type="compositionally biased region" description="Polar residues" evidence="2">
    <location>
        <begin position="206"/>
        <end position="219"/>
    </location>
</feature>
<keyword evidence="5" id="KW-1185">Reference proteome</keyword>
<feature type="region of interest" description="Disordered" evidence="2">
    <location>
        <begin position="101"/>
        <end position="128"/>
    </location>
</feature>
<feature type="compositionally biased region" description="Basic and acidic residues" evidence="2">
    <location>
        <begin position="165"/>
        <end position="194"/>
    </location>
</feature>
<evidence type="ECO:0000259" key="3">
    <source>
        <dbReference type="Pfam" id="PF16561"/>
    </source>
</evidence>
<feature type="domain" description="AMP-activated protein kinase glycogen-binding" evidence="3">
    <location>
        <begin position="7"/>
        <end position="89"/>
    </location>
</feature>
<protein>
    <submittedName>
        <fullName evidence="4">DEHA2D06380p</fullName>
    </submittedName>
</protein>
<dbReference type="GeneID" id="2901712"/>
<dbReference type="SUPFAM" id="SSF81296">
    <property type="entry name" value="E set domains"/>
    <property type="match status" value="1"/>
</dbReference>
<dbReference type="GO" id="GO:0005737">
    <property type="term" value="C:cytoplasm"/>
    <property type="evidence" value="ECO:0007669"/>
    <property type="project" value="TreeGrafter"/>
</dbReference>
<dbReference type="InterPro" id="IPR014756">
    <property type="entry name" value="Ig_E-set"/>
</dbReference>
<dbReference type="AlphaFoldDB" id="Q6BST5"/>
<dbReference type="CDD" id="cd02859">
    <property type="entry name" value="E_set_AMPKbeta_like_N"/>
    <property type="match status" value="1"/>
</dbReference>
<name>Q6BST5_DEBHA</name>
<dbReference type="KEGG" id="dha:DEHA2D06380g"/>
<comment type="similarity">
    <text evidence="1">Belongs to the CRP1/MDG1 family.</text>
</comment>
<reference evidence="4 5" key="1">
    <citation type="journal article" date="2004" name="Nature">
        <title>Genome evolution in yeasts.</title>
        <authorList>
            <consortium name="Genolevures"/>
            <person name="Dujon B."/>
            <person name="Sherman D."/>
            <person name="Fischer G."/>
            <person name="Durrens P."/>
            <person name="Casaregola S."/>
            <person name="Lafontaine I."/>
            <person name="de Montigny J."/>
            <person name="Marck C."/>
            <person name="Neuveglise C."/>
            <person name="Talla E."/>
            <person name="Goffard N."/>
            <person name="Frangeul L."/>
            <person name="Aigle M."/>
            <person name="Anthouard V."/>
            <person name="Babour A."/>
            <person name="Barbe V."/>
            <person name="Barnay S."/>
            <person name="Blanchin S."/>
            <person name="Beckerich J.M."/>
            <person name="Beyne E."/>
            <person name="Bleykasten C."/>
            <person name="Boisrame A."/>
            <person name="Boyer J."/>
            <person name="Cattolico L."/>
            <person name="Confanioleri F."/>
            <person name="de Daruvar A."/>
            <person name="Despons L."/>
            <person name="Fabre E."/>
            <person name="Fairhead C."/>
            <person name="Ferry-Dumazet H."/>
            <person name="Groppi A."/>
            <person name="Hantraye F."/>
            <person name="Hennequin C."/>
            <person name="Jauniaux N."/>
            <person name="Joyet P."/>
            <person name="Kachouri R."/>
            <person name="Kerrest A."/>
            <person name="Koszul R."/>
            <person name="Lemaire M."/>
            <person name="Lesur I."/>
            <person name="Ma L."/>
            <person name="Muller H."/>
            <person name="Nicaud J.M."/>
            <person name="Nikolski M."/>
            <person name="Oztas S."/>
            <person name="Ozier-Kalogeropoulos O."/>
            <person name="Pellenz S."/>
            <person name="Potier S."/>
            <person name="Richard G.F."/>
            <person name="Straub M.L."/>
            <person name="Suleau A."/>
            <person name="Swennene D."/>
            <person name="Tekaia F."/>
            <person name="Wesolowski-Louvel M."/>
            <person name="Westhof E."/>
            <person name="Wirth B."/>
            <person name="Zeniou-Meyer M."/>
            <person name="Zivanovic I."/>
            <person name="Bolotin-Fukuhara M."/>
            <person name="Thierry A."/>
            <person name="Bouchier C."/>
            <person name="Caudron B."/>
            <person name="Scarpelli C."/>
            <person name="Gaillardin C."/>
            <person name="Weissenbach J."/>
            <person name="Wincker P."/>
            <person name="Souciet J.L."/>
        </authorList>
    </citation>
    <scope>NUCLEOTIDE SEQUENCE [LARGE SCALE GENOMIC DNA]</scope>
    <source>
        <strain evidence="5">ATCC 36239 / CBS 767 / BCRC 21394 / JCM 1990 / NBRC 0083 / IGC 2968</strain>
    </source>
</reference>
<evidence type="ECO:0000313" key="5">
    <source>
        <dbReference type="Proteomes" id="UP000000599"/>
    </source>
</evidence>
<dbReference type="PANTHER" id="PTHR10343:SF81">
    <property type="entry name" value="CRUCIFORM DNA-RECOGNIZING PROTEIN 1-RELATED"/>
    <property type="match status" value="1"/>
</dbReference>
<dbReference type="HOGENOM" id="CLU_708071_0_0_1"/>
<dbReference type="GO" id="GO:0019901">
    <property type="term" value="F:protein kinase binding"/>
    <property type="evidence" value="ECO:0007669"/>
    <property type="project" value="TreeGrafter"/>
</dbReference>
<organism evidence="4 5">
    <name type="scientific">Debaryomyces hansenii (strain ATCC 36239 / CBS 767 / BCRC 21394 / JCM 1990 / NBRC 0083 / IGC 2968)</name>
    <name type="common">Yeast</name>
    <name type="synonym">Torulaspora hansenii</name>
    <dbReference type="NCBI Taxonomy" id="284592"/>
    <lineage>
        <taxon>Eukaryota</taxon>
        <taxon>Fungi</taxon>
        <taxon>Dikarya</taxon>
        <taxon>Ascomycota</taxon>
        <taxon>Saccharomycotina</taxon>
        <taxon>Pichiomycetes</taxon>
        <taxon>Debaryomycetaceae</taxon>
        <taxon>Debaryomyces</taxon>
    </lineage>
</organism>
<dbReference type="OrthoDB" id="5873279at2759"/>
<feature type="region of interest" description="Disordered" evidence="2">
    <location>
        <begin position="160"/>
        <end position="307"/>
    </location>
</feature>
<dbReference type="GO" id="GO:0007165">
    <property type="term" value="P:signal transduction"/>
    <property type="evidence" value="ECO:0007669"/>
    <property type="project" value="TreeGrafter"/>
</dbReference>
<dbReference type="InterPro" id="IPR013783">
    <property type="entry name" value="Ig-like_fold"/>
</dbReference>
<feature type="compositionally biased region" description="Gly residues" evidence="2">
    <location>
        <begin position="104"/>
        <end position="113"/>
    </location>
</feature>
<feature type="compositionally biased region" description="Basic and acidic residues" evidence="2">
    <location>
        <begin position="268"/>
        <end position="281"/>
    </location>
</feature>
<dbReference type="EMBL" id="CR382136">
    <property type="protein sequence ID" value="CAG86879.2"/>
    <property type="molecule type" value="Genomic_DNA"/>
</dbReference>
<dbReference type="Pfam" id="PF16561">
    <property type="entry name" value="AMPK1_CBM"/>
    <property type="match status" value="1"/>
</dbReference>
<dbReference type="OMA" id="TSHKDEM"/>
<dbReference type="STRING" id="284592.Q6BST5"/>
<sequence>MAYYTYLIEWTSNEPSVKTVQVTGNFDNWAKGNAPLAKESGTFRDQIRVDKKQKLVFKFVVNGTEWVTSESYKKELDDNGIENNYIDADELVEVEKFEQDAGETKGGSGGVIGAAGSLGKNRGVSGERGEDIVKEKGEIEHNKDNGDSLTATSSFAAISTTDSTSDSKYEHIDDAYESPQRDRGNVENETRPGMDDAVDDDDDHSNGNQFNTPTNSVFNSEILPAPVDRKYKDPVSSTADTSVSNMDPSSPRVSTGAKQTLSQSNGPAKDKSTSHKDEMVEILKVPGSFPSPASSETDSNVNYFDSKPPVKRETLISRFKSLFKP</sequence>
<evidence type="ECO:0000256" key="1">
    <source>
        <dbReference type="ARBA" id="ARBA00038216"/>
    </source>
</evidence>
<dbReference type="eggNOG" id="KOG1616">
    <property type="taxonomic scope" value="Eukaryota"/>
</dbReference>